<name>A0ABQ3VQZ6_9CHLR</name>
<protein>
    <submittedName>
        <fullName evidence="1">Uncharacterized protein</fullName>
    </submittedName>
</protein>
<proteinExistence type="predicted"/>
<reference evidence="1 2" key="1">
    <citation type="journal article" date="2021" name="Int. J. Syst. Evol. Microbiol.">
        <title>Reticulibacter mediterranei gen. nov., sp. nov., within the new family Reticulibacteraceae fam. nov., and Ktedonospora formicarum gen. nov., sp. nov., Ktedonobacter robiniae sp. nov., Dictyobacter formicarum sp. nov. and Dictyobacter arantiisoli sp. nov., belonging to the class Ktedonobacteria.</title>
        <authorList>
            <person name="Yabe S."/>
            <person name="Zheng Y."/>
            <person name="Wang C.M."/>
            <person name="Sakai Y."/>
            <person name="Abe K."/>
            <person name="Yokota A."/>
            <person name="Donadio S."/>
            <person name="Cavaletti L."/>
            <person name="Monciardini P."/>
        </authorList>
    </citation>
    <scope>NUCLEOTIDE SEQUENCE [LARGE SCALE GENOMIC DNA]</scope>
    <source>
        <strain evidence="1 2">SOSP1-9</strain>
    </source>
</reference>
<organism evidence="1 2">
    <name type="scientific">Dictyobacter formicarum</name>
    <dbReference type="NCBI Taxonomy" id="2778368"/>
    <lineage>
        <taxon>Bacteria</taxon>
        <taxon>Bacillati</taxon>
        <taxon>Chloroflexota</taxon>
        <taxon>Ktedonobacteria</taxon>
        <taxon>Ktedonobacterales</taxon>
        <taxon>Dictyobacteraceae</taxon>
        <taxon>Dictyobacter</taxon>
    </lineage>
</organism>
<keyword evidence="2" id="KW-1185">Reference proteome</keyword>
<evidence type="ECO:0000313" key="1">
    <source>
        <dbReference type="EMBL" id="GHO88694.1"/>
    </source>
</evidence>
<dbReference type="EMBL" id="BNJJ01000026">
    <property type="protein sequence ID" value="GHO88694.1"/>
    <property type="molecule type" value="Genomic_DNA"/>
</dbReference>
<gene>
    <name evidence="1" type="ORF">KSZ_67000</name>
</gene>
<evidence type="ECO:0000313" key="2">
    <source>
        <dbReference type="Proteomes" id="UP000635565"/>
    </source>
</evidence>
<dbReference type="Proteomes" id="UP000635565">
    <property type="component" value="Unassembled WGS sequence"/>
</dbReference>
<comment type="caution">
    <text evidence="1">The sequence shown here is derived from an EMBL/GenBank/DDBJ whole genome shotgun (WGS) entry which is preliminary data.</text>
</comment>
<accession>A0ABQ3VQZ6</accession>
<sequence>MHAITHMLLKAYNTDRREKNVIYIIVQQASNPERQWSSYGRYLPYPKLYGSLDHLHQFSTYPQKKSPQIVGF</sequence>